<keyword evidence="3" id="KW-1185">Reference proteome</keyword>
<evidence type="ECO:0000313" key="3">
    <source>
        <dbReference type="Proteomes" id="UP000318081"/>
    </source>
</evidence>
<evidence type="ECO:0000256" key="1">
    <source>
        <dbReference type="SAM" id="MobiDB-lite"/>
    </source>
</evidence>
<sequence length="165" mass="17678">MTYNTNPTPTQRLANRANAGSSPAGGADLKFANFVRHNGSRPPGNNTRRAFFVLTPVPGAFRHPGPQIRRALGSLTESASPNPTLGVRSGLTLSENRTLRVSGLQGVSVNTRVNSLRRKLAHAVCNCLFLYWVRVTDASNGSRCNRRQLAVGDSARRSVSPPAGS</sequence>
<gene>
    <name evidence="2" type="ORF">TBK1r_42190</name>
</gene>
<proteinExistence type="predicted"/>
<dbReference type="EMBL" id="CP036432">
    <property type="protein sequence ID" value="QDV85240.1"/>
    <property type="molecule type" value="Genomic_DNA"/>
</dbReference>
<name>A0ABX5XWC4_9BACT</name>
<protein>
    <submittedName>
        <fullName evidence="2">Uncharacterized protein</fullName>
    </submittedName>
</protein>
<reference evidence="2 3" key="1">
    <citation type="submission" date="2019-02" db="EMBL/GenBank/DDBJ databases">
        <title>Deep-cultivation of Planctomycetes and their phenomic and genomic characterization uncovers novel biology.</title>
        <authorList>
            <person name="Wiegand S."/>
            <person name="Jogler M."/>
            <person name="Boedeker C."/>
            <person name="Pinto D."/>
            <person name="Vollmers J."/>
            <person name="Rivas-Marin E."/>
            <person name="Kohn T."/>
            <person name="Peeters S.H."/>
            <person name="Heuer A."/>
            <person name="Rast P."/>
            <person name="Oberbeckmann S."/>
            <person name="Bunk B."/>
            <person name="Jeske O."/>
            <person name="Meyerdierks A."/>
            <person name="Storesund J.E."/>
            <person name="Kallscheuer N."/>
            <person name="Luecker S."/>
            <person name="Lage O.M."/>
            <person name="Pohl T."/>
            <person name="Merkel B.J."/>
            <person name="Hornburger P."/>
            <person name="Mueller R.-W."/>
            <person name="Bruemmer F."/>
            <person name="Labrenz M."/>
            <person name="Spormann A.M."/>
            <person name="Op den Camp H."/>
            <person name="Overmann J."/>
            <person name="Amann R."/>
            <person name="Jetten M.S.M."/>
            <person name="Mascher T."/>
            <person name="Medema M.H."/>
            <person name="Devos D.P."/>
            <person name="Kaster A.-K."/>
            <person name="Ovreas L."/>
            <person name="Rohde M."/>
            <person name="Galperin M.Y."/>
            <person name="Jogler C."/>
        </authorList>
    </citation>
    <scope>NUCLEOTIDE SEQUENCE [LARGE SCALE GENOMIC DNA]</scope>
    <source>
        <strain evidence="2 3">TBK1r</strain>
    </source>
</reference>
<evidence type="ECO:0000313" key="2">
    <source>
        <dbReference type="EMBL" id="QDV85240.1"/>
    </source>
</evidence>
<dbReference type="Proteomes" id="UP000318081">
    <property type="component" value="Chromosome"/>
</dbReference>
<feature type="compositionally biased region" description="Polar residues" evidence="1">
    <location>
        <begin position="1"/>
        <end position="21"/>
    </location>
</feature>
<accession>A0ABX5XWC4</accession>
<feature type="region of interest" description="Disordered" evidence="1">
    <location>
        <begin position="1"/>
        <end position="22"/>
    </location>
</feature>
<organism evidence="2 3">
    <name type="scientific">Stieleria magnilauensis</name>
    <dbReference type="NCBI Taxonomy" id="2527963"/>
    <lineage>
        <taxon>Bacteria</taxon>
        <taxon>Pseudomonadati</taxon>
        <taxon>Planctomycetota</taxon>
        <taxon>Planctomycetia</taxon>
        <taxon>Pirellulales</taxon>
        <taxon>Pirellulaceae</taxon>
        <taxon>Stieleria</taxon>
    </lineage>
</organism>